<organism evidence="4 5">
    <name type="scientific">Herpetosiphon geysericola</name>
    <dbReference type="NCBI Taxonomy" id="70996"/>
    <lineage>
        <taxon>Bacteria</taxon>
        <taxon>Bacillati</taxon>
        <taxon>Chloroflexota</taxon>
        <taxon>Chloroflexia</taxon>
        <taxon>Herpetosiphonales</taxon>
        <taxon>Herpetosiphonaceae</taxon>
        <taxon>Herpetosiphon</taxon>
    </lineage>
</organism>
<name>A0A0P6YDT1_9CHLR</name>
<dbReference type="SUPFAM" id="SSF51735">
    <property type="entry name" value="NAD(P)-binding Rossmann-fold domains"/>
    <property type="match status" value="1"/>
</dbReference>
<dbReference type="PRINTS" id="PR00081">
    <property type="entry name" value="GDHRDH"/>
</dbReference>
<dbReference type="STRING" id="70996.SE18_24220"/>
<evidence type="ECO:0000256" key="1">
    <source>
        <dbReference type="ARBA" id="ARBA00006484"/>
    </source>
</evidence>
<keyword evidence="5" id="KW-1185">Reference proteome</keyword>
<dbReference type="InterPro" id="IPR036291">
    <property type="entry name" value="NAD(P)-bd_dom_sf"/>
</dbReference>
<dbReference type="OrthoDB" id="9808814at2"/>
<accession>A0A0P6YDT1</accession>
<dbReference type="InterPro" id="IPR002347">
    <property type="entry name" value="SDR_fam"/>
</dbReference>
<dbReference type="EMBL" id="LGKP01000040">
    <property type="protein sequence ID" value="KPL80176.1"/>
    <property type="molecule type" value="Genomic_DNA"/>
</dbReference>
<dbReference type="PRINTS" id="PR00080">
    <property type="entry name" value="SDRFAMILY"/>
</dbReference>
<dbReference type="GO" id="GO:0016491">
    <property type="term" value="F:oxidoreductase activity"/>
    <property type="evidence" value="ECO:0007669"/>
    <property type="project" value="UniProtKB-KW"/>
</dbReference>
<dbReference type="PANTHER" id="PTHR43976:SF16">
    <property type="entry name" value="SHORT-CHAIN DEHYDROGENASE_REDUCTASE FAMILY PROTEIN"/>
    <property type="match status" value="1"/>
</dbReference>
<protein>
    <recommendedName>
        <fullName evidence="6">Short-chain dehydrogenase</fullName>
    </recommendedName>
</protein>
<dbReference type="PROSITE" id="PS00061">
    <property type="entry name" value="ADH_SHORT"/>
    <property type="match status" value="1"/>
</dbReference>
<dbReference type="InterPro" id="IPR020904">
    <property type="entry name" value="Sc_DH/Rdtase_CS"/>
</dbReference>
<keyword evidence="2" id="KW-0560">Oxidoreductase</keyword>
<comment type="caution">
    <text evidence="4">The sequence shown here is derived from an EMBL/GenBank/DDBJ whole genome shotgun (WGS) entry which is preliminary data.</text>
</comment>
<dbReference type="CDD" id="cd05374">
    <property type="entry name" value="17beta-HSD-like_SDR_c"/>
    <property type="match status" value="1"/>
</dbReference>
<dbReference type="InterPro" id="IPR051911">
    <property type="entry name" value="SDR_oxidoreductase"/>
</dbReference>
<evidence type="ECO:0000256" key="2">
    <source>
        <dbReference type="ARBA" id="ARBA00023002"/>
    </source>
</evidence>
<dbReference type="AlphaFoldDB" id="A0A0P6YDT1"/>
<evidence type="ECO:0008006" key="6">
    <source>
        <dbReference type="Google" id="ProtNLM"/>
    </source>
</evidence>
<dbReference type="Gene3D" id="3.40.50.720">
    <property type="entry name" value="NAD(P)-binding Rossmann-like Domain"/>
    <property type="match status" value="1"/>
</dbReference>
<evidence type="ECO:0000256" key="3">
    <source>
        <dbReference type="RuleBase" id="RU000363"/>
    </source>
</evidence>
<dbReference type="Pfam" id="PF00106">
    <property type="entry name" value="adh_short"/>
    <property type="match status" value="1"/>
</dbReference>
<dbReference type="PANTHER" id="PTHR43976">
    <property type="entry name" value="SHORT CHAIN DEHYDROGENASE"/>
    <property type="match status" value="1"/>
</dbReference>
<evidence type="ECO:0000313" key="5">
    <source>
        <dbReference type="Proteomes" id="UP000050277"/>
    </source>
</evidence>
<reference evidence="4 5" key="1">
    <citation type="submission" date="2015-07" db="EMBL/GenBank/DDBJ databases">
        <title>Whole genome sequence of Herpetosiphon geysericola DSM 7119.</title>
        <authorList>
            <person name="Hemp J."/>
            <person name="Ward L.M."/>
            <person name="Pace L.A."/>
            <person name="Fischer W.W."/>
        </authorList>
    </citation>
    <scope>NUCLEOTIDE SEQUENCE [LARGE SCALE GENOMIC DNA]</scope>
    <source>
        <strain evidence="4 5">DSM 7119</strain>
    </source>
</reference>
<dbReference type="Proteomes" id="UP000050277">
    <property type="component" value="Unassembled WGS sequence"/>
</dbReference>
<dbReference type="RefSeq" id="WP_054537051.1">
    <property type="nucleotide sequence ID" value="NZ_LGKP01000040.1"/>
</dbReference>
<sequence>MTSQQKVVLITGASSGIGQATAELLAAKGFRVFGTSRNPIAHKHSFTWLPLDVRSDDSVDAAVQSLLGQTGQLDIPVNNAGYVQFGAVEESSIADAQAQFDTNLFGVIRMIKAVMPIMRQQGSGQIINVSSIVGHIAPPYGGLYSASKFALEGLSESLSAEVRQFGVSVSLVEPSYVNTPFVAQWPTTAIDDYTPGRQSAQQSLVTNAKKGMDPGAVARVILRAATSKPRLRYPVGVDGTIALMLQRVLPETVFEAFKRRLFSCGKTAA</sequence>
<proteinExistence type="inferred from homology"/>
<comment type="similarity">
    <text evidence="1 3">Belongs to the short-chain dehydrogenases/reductases (SDR) family.</text>
</comment>
<evidence type="ECO:0000313" key="4">
    <source>
        <dbReference type="EMBL" id="KPL80176.1"/>
    </source>
</evidence>
<gene>
    <name evidence="4" type="ORF">SE18_24220</name>
</gene>